<name>A0A2A8CV59_9BACT</name>
<dbReference type="RefSeq" id="WP_098077959.1">
    <property type="nucleotide sequence ID" value="NZ_PDEQ01000009.1"/>
</dbReference>
<protein>
    <submittedName>
        <fullName evidence="1">Uncharacterized protein</fullName>
    </submittedName>
</protein>
<sequence>MDISINEQDAKDLLEDDFPHIVRVTEESDSEGGGKVKVSVEIRNQNIRLDVRKWDGAGKLTSANSKNISFGELIDELG</sequence>
<evidence type="ECO:0000313" key="2">
    <source>
        <dbReference type="Proteomes" id="UP000220102"/>
    </source>
</evidence>
<dbReference type="Proteomes" id="UP000220102">
    <property type="component" value="Unassembled WGS sequence"/>
</dbReference>
<dbReference type="EMBL" id="PDEQ01000009">
    <property type="protein sequence ID" value="PEN11431.1"/>
    <property type="molecule type" value="Genomic_DNA"/>
</dbReference>
<reference evidence="1 2" key="1">
    <citation type="submission" date="2017-10" db="EMBL/GenBank/DDBJ databases">
        <title>Draft genome of Longibacter Salinarum.</title>
        <authorList>
            <person name="Goh K.M."/>
            <person name="Shamsir M.S."/>
            <person name="Lim S.W."/>
        </authorList>
    </citation>
    <scope>NUCLEOTIDE SEQUENCE [LARGE SCALE GENOMIC DNA]</scope>
    <source>
        <strain evidence="1 2">KCTC 52045</strain>
    </source>
</reference>
<dbReference type="AlphaFoldDB" id="A0A2A8CV59"/>
<accession>A0A2A8CV59</accession>
<evidence type="ECO:0000313" key="1">
    <source>
        <dbReference type="EMBL" id="PEN11431.1"/>
    </source>
</evidence>
<organism evidence="1 2">
    <name type="scientific">Longibacter salinarum</name>
    <dbReference type="NCBI Taxonomy" id="1850348"/>
    <lineage>
        <taxon>Bacteria</taxon>
        <taxon>Pseudomonadati</taxon>
        <taxon>Rhodothermota</taxon>
        <taxon>Rhodothermia</taxon>
        <taxon>Rhodothermales</taxon>
        <taxon>Salisaetaceae</taxon>
        <taxon>Longibacter</taxon>
    </lineage>
</organism>
<comment type="caution">
    <text evidence="1">The sequence shown here is derived from an EMBL/GenBank/DDBJ whole genome shotgun (WGS) entry which is preliminary data.</text>
</comment>
<keyword evidence="2" id="KW-1185">Reference proteome</keyword>
<gene>
    <name evidence="1" type="ORF">CRI94_15460</name>
</gene>
<proteinExistence type="predicted"/>